<evidence type="ECO:0000256" key="5">
    <source>
        <dbReference type="ARBA" id="ARBA00023004"/>
    </source>
</evidence>
<evidence type="ECO:0000256" key="6">
    <source>
        <dbReference type="ARBA" id="ARBA00023033"/>
    </source>
</evidence>
<dbReference type="PANTHER" id="PTHR24291:SF50">
    <property type="entry name" value="BIFUNCTIONAL ALBAFLAVENONE MONOOXYGENASE_TERPENE SYNTHASE"/>
    <property type="match status" value="1"/>
</dbReference>
<reference evidence="8 9" key="1">
    <citation type="journal article" date="2018" name="IMA Fungus">
        <title>IMA Genome-F 9: Draft genome sequence of Annulohypoxylon stygium, Aspergillus mulundensis, Berkeleyomyces basicola (syn. Thielaviopsis basicola), Ceratocystis smalleyi, two Cercospora beticola strains, Coleophoma cylindrospora, Fusarium fracticaudum, Phialophora cf. hyalina, and Morchella septimelata.</title>
        <authorList>
            <person name="Wingfield B.D."/>
            <person name="Bills G.F."/>
            <person name="Dong Y."/>
            <person name="Huang W."/>
            <person name="Nel W.J."/>
            <person name="Swalarsk-Parry B.S."/>
            <person name="Vaghefi N."/>
            <person name="Wilken P.M."/>
            <person name="An Z."/>
            <person name="de Beer Z.W."/>
            <person name="De Vos L."/>
            <person name="Chen L."/>
            <person name="Duong T.A."/>
            <person name="Gao Y."/>
            <person name="Hammerbacher A."/>
            <person name="Kikkert J.R."/>
            <person name="Li Y."/>
            <person name="Li H."/>
            <person name="Li K."/>
            <person name="Li Q."/>
            <person name="Liu X."/>
            <person name="Ma X."/>
            <person name="Naidoo K."/>
            <person name="Pethybridge S.J."/>
            <person name="Sun J."/>
            <person name="Steenkamp E.T."/>
            <person name="van der Nest M.A."/>
            <person name="van Wyk S."/>
            <person name="Wingfield M.J."/>
            <person name="Xiong C."/>
            <person name="Yue Q."/>
            <person name="Zhang X."/>
        </authorList>
    </citation>
    <scope>NUCLEOTIDE SEQUENCE [LARGE SCALE GENOMIC DNA]</scope>
    <source>
        <strain evidence="8 9">BP5796</strain>
    </source>
</reference>
<gene>
    <name evidence="8" type="ORF">BP5796_09137</name>
</gene>
<dbReference type="EMBL" id="PDLN01000013">
    <property type="protein sequence ID" value="RDW68480.1"/>
    <property type="molecule type" value="Genomic_DNA"/>
</dbReference>
<dbReference type="Pfam" id="PF00067">
    <property type="entry name" value="p450"/>
    <property type="match status" value="1"/>
</dbReference>
<dbReference type="InterPro" id="IPR002401">
    <property type="entry name" value="Cyt_P450_E_grp-I"/>
</dbReference>
<dbReference type="GO" id="GO:0005506">
    <property type="term" value="F:iron ion binding"/>
    <property type="evidence" value="ECO:0007669"/>
    <property type="project" value="InterPro"/>
</dbReference>
<dbReference type="Gene3D" id="1.10.630.10">
    <property type="entry name" value="Cytochrome P450"/>
    <property type="match status" value="1"/>
</dbReference>
<keyword evidence="2 7" id="KW-0349">Heme</keyword>
<accession>A0A3D8R3F0</accession>
<dbReference type="InterPro" id="IPR001128">
    <property type="entry name" value="Cyt_P450"/>
</dbReference>
<dbReference type="PRINTS" id="PR00463">
    <property type="entry name" value="EP450I"/>
</dbReference>
<dbReference type="AlphaFoldDB" id="A0A3D8R3F0"/>
<keyword evidence="4" id="KW-0560">Oxidoreductase</keyword>
<evidence type="ECO:0000313" key="9">
    <source>
        <dbReference type="Proteomes" id="UP000256328"/>
    </source>
</evidence>
<keyword evidence="6" id="KW-0503">Monooxygenase</keyword>
<evidence type="ECO:0008006" key="10">
    <source>
        <dbReference type="Google" id="ProtNLM"/>
    </source>
</evidence>
<dbReference type="InterPro" id="IPR050196">
    <property type="entry name" value="Cytochrome_P450_Monoox"/>
</dbReference>
<dbReference type="CDD" id="cd11070">
    <property type="entry name" value="CYP56-like"/>
    <property type="match status" value="1"/>
</dbReference>
<evidence type="ECO:0000256" key="2">
    <source>
        <dbReference type="ARBA" id="ARBA00022617"/>
    </source>
</evidence>
<dbReference type="SUPFAM" id="SSF48264">
    <property type="entry name" value="Cytochrome P450"/>
    <property type="match status" value="1"/>
</dbReference>
<evidence type="ECO:0000256" key="3">
    <source>
        <dbReference type="ARBA" id="ARBA00022723"/>
    </source>
</evidence>
<dbReference type="GO" id="GO:0004497">
    <property type="term" value="F:monooxygenase activity"/>
    <property type="evidence" value="ECO:0007669"/>
    <property type="project" value="UniProtKB-KW"/>
</dbReference>
<dbReference type="PRINTS" id="PR00385">
    <property type="entry name" value="P450"/>
</dbReference>
<dbReference type="GO" id="GO:0020037">
    <property type="term" value="F:heme binding"/>
    <property type="evidence" value="ECO:0007669"/>
    <property type="project" value="InterPro"/>
</dbReference>
<dbReference type="GO" id="GO:0016705">
    <property type="term" value="F:oxidoreductase activity, acting on paired donors, with incorporation or reduction of molecular oxygen"/>
    <property type="evidence" value="ECO:0007669"/>
    <property type="project" value="InterPro"/>
</dbReference>
<dbReference type="OrthoDB" id="1470350at2759"/>
<dbReference type="InterPro" id="IPR036396">
    <property type="entry name" value="Cyt_P450_sf"/>
</dbReference>
<comment type="caution">
    <text evidence="8">The sequence shown here is derived from an EMBL/GenBank/DDBJ whole genome shotgun (WGS) entry which is preliminary data.</text>
</comment>
<protein>
    <recommendedName>
        <fullName evidence="10">Cytochrome P450</fullName>
    </recommendedName>
</protein>
<evidence type="ECO:0000313" key="8">
    <source>
        <dbReference type="EMBL" id="RDW68480.1"/>
    </source>
</evidence>
<feature type="binding site" description="axial binding residue" evidence="7">
    <location>
        <position position="509"/>
    </location>
    <ligand>
        <name>heme</name>
        <dbReference type="ChEBI" id="CHEBI:30413"/>
    </ligand>
    <ligandPart>
        <name>Fe</name>
        <dbReference type="ChEBI" id="CHEBI:18248"/>
    </ligandPart>
</feature>
<dbReference type="PANTHER" id="PTHR24291">
    <property type="entry name" value="CYTOCHROME P450 FAMILY 4"/>
    <property type="match status" value="1"/>
</dbReference>
<comment type="cofactor">
    <cofactor evidence="7">
        <name>heme</name>
        <dbReference type="ChEBI" id="CHEBI:30413"/>
    </cofactor>
</comment>
<comment type="similarity">
    <text evidence="1">Belongs to the cytochrome P450 family.</text>
</comment>
<evidence type="ECO:0000256" key="4">
    <source>
        <dbReference type="ARBA" id="ARBA00023002"/>
    </source>
</evidence>
<name>A0A3D8R3F0_9HELO</name>
<evidence type="ECO:0000256" key="1">
    <source>
        <dbReference type="ARBA" id="ARBA00010617"/>
    </source>
</evidence>
<proteinExistence type="inferred from homology"/>
<evidence type="ECO:0000256" key="7">
    <source>
        <dbReference type="PIRSR" id="PIRSR602401-1"/>
    </source>
</evidence>
<keyword evidence="3 7" id="KW-0479">Metal-binding</keyword>
<dbReference type="Proteomes" id="UP000256328">
    <property type="component" value="Unassembled WGS sequence"/>
</dbReference>
<keyword evidence="9" id="KW-1185">Reference proteome</keyword>
<sequence length="579" mass="65899">MLYCYVPIVFFSLVAWQGLKFYKNYKAAQEIGFPMLASPIDKLNRFWLLTKDFLTPLLRRLPFGLGEFSQRAYMGWNFPDFYKTHARLKSDAFTIVTPGELEVYIADPESAEDILKRAQTDFVKSPALYDILNFLGQNVNTTNGMTWQRHRRITTPPFNERNSAVVWQESLKQTREVLEFWEELGNVRTTTDDSMTLALHVLTAASLGVKYSFRESLTSKPQTTSGYTLTYRDALNTIIRNMGLAILFRMVEKLQIPKAMLPAKMKKMKLALDEFHRYLTQMVKDERVAIATTGNTGLTTDKANLMSVLLRSSDQAKAKANLEATLGEESPTNIAYLSDEEVYGNLFVYNVAGHDTTANTISYAVILLAIYPEWQEWISEEVDKVFSEGVGKDTGQWDYEKSFPKLRKCQAIMFETLRLYSPVVSVPRYTAHSRQTLSVNGKSYDIPPHTNIFVNVAALHTNPGYWGDDALTWRPSRWITKSTSLDEDTVIKAQPPGVFIPWISGPRVCPGKKFAQVEFVAVIAAMMSSWRVGIVREGAETQEQSRIRALQIVQNSKVEFTLKMKKPNGVGLKWIRKSR</sequence>
<keyword evidence="5 7" id="KW-0408">Iron</keyword>
<organism evidence="8 9">
    <name type="scientific">Coleophoma crateriformis</name>
    <dbReference type="NCBI Taxonomy" id="565419"/>
    <lineage>
        <taxon>Eukaryota</taxon>
        <taxon>Fungi</taxon>
        <taxon>Dikarya</taxon>
        <taxon>Ascomycota</taxon>
        <taxon>Pezizomycotina</taxon>
        <taxon>Leotiomycetes</taxon>
        <taxon>Helotiales</taxon>
        <taxon>Dermateaceae</taxon>
        <taxon>Coleophoma</taxon>
    </lineage>
</organism>